<evidence type="ECO:0000256" key="1">
    <source>
        <dbReference type="SAM" id="MobiDB-lite"/>
    </source>
</evidence>
<dbReference type="EMBL" id="JACGWO010000006">
    <property type="protein sequence ID" value="KAK4425440.1"/>
    <property type="molecule type" value="Genomic_DNA"/>
</dbReference>
<sequence length="120" mass="13316">MSADNAHWSSEGSASAQKHSSPSSWQTSASSGGARCSGQGSYCGSFEWVDPPMCPRAKEVIPGLLKRLNQYEEAVEIAKHRESQIEDLKRKYRQLCCVAFFLWTASMLFMSLIGCHLQVI</sequence>
<evidence type="ECO:0000313" key="3">
    <source>
        <dbReference type="EMBL" id="KAK4425440.1"/>
    </source>
</evidence>
<gene>
    <name evidence="3" type="ORF">Salat_1738000</name>
</gene>
<keyword evidence="2" id="KW-1133">Transmembrane helix</keyword>
<comment type="caution">
    <text evidence="3">The sequence shown here is derived from an EMBL/GenBank/DDBJ whole genome shotgun (WGS) entry which is preliminary data.</text>
</comment>
<name>A0AAE1Y837_9LAMI</name>
<reference evidence="3" key="1">
    <citation type="submission" date="2020-06" db="EMBL/GenBank/DDBJ databases">
        <authorList>
            <person name="Li T."/>
            <person name="Hu X."/>
            <person name="Zhang T."/>
            <person name="Song X."/>
            <person name="Zhang H."/>
            <person name="Dai N."/>
            <person name="Sheng W."/>
            <person name="Hou X."/>
            <person name="Wei L."/>
        </authorList>
    </citation>
    <scope>NUCLEOTIDE SEQUENCE</scope>
    <source>
        <strain evidence="3">3651</strain>
        <tissue evidence="3">Leaf</tissue>
    </source>
</reference>
<protein>
    <submittedName>
        <fullName evidence="3">Uncharacterized protein</fullName>
    </submittedName>
</protein>
<dbReference type="AlphaFoldDB" id="A0AAE1Y837"/>
<feature type="compositionally biased region" description="Low complexity" evidence="1">
    <location>
        <begin position="13"/>
        <end position="31"/>
    </location>
</feature>
<organism evidence="3 4">
    <name type="scientific">Sesamum alatum</name>
    <dbReference type="NCBI Taxonomy" id="300844"/>
    <lineage>
        <taxon>Eukaryota</taxon>
        <taxon>Viridiplantae</taxon>
        <taxon>Streptophyta</taxon>
        <taxon>Embryophyta</taxon>
        <taxon>Tracheophyta</taxon>
        <taxon>Spermatophyta</taxon>
        <taxon>Magnoliopsida</taxon>
        <taxon>eudicotyledons</taxon>
        <taxon>Gunneridae</taxon>
        <taxon>Pentapetalae</taxon>
        <taxon>asterids</taxon>
        <taxon>lamiids</taxon>
        <taxon>Lamiales</taxon>
        <taxon>Pedaliaceae</taxon>
        <taxon>Sesamum</taxon>
    </lineage>
</organism>
<feature type="region of interest" description="Disordered" evidence="1">
    <location>
        <begin position="1"/>
        <end position="39"/>
    </location>
</feature>
<dbReference type="Proteomes" id="UP001293254">
    <property type="component" value="Unassembled WGS sequence"/>
</dbReference>
<proteinExistence type="predicted"/>
<keyword evidence="2" id="KW-0472">Membrane</keyword>
<evidence type="ECO:0000256" key="2">
    <source>
        <dbReference type="SAM" id="Phobius"/>
    </source>
</evidence>
<feature type="transmembrane region" description="Helical" evidence="2">
    <location>
        <begin position="95"/>
        <end position="119"/>
    </location>
</feature>
<keyword evidence="2" id="KW-0812">Transmembrane</keyword>
<keyword evidence="4" id="KW-1185">Reference proteome</keyword>
<evidence type="ECO:0000313" key="4">
    <source>
        <dbReference type="Proteomes" id="UP001293254"/>
    </source>
</evidence>
<reference evidence="3" key="2">
    <citation type="journal article" date="2024" name="Plant">
        <title>Genomic evolution and insights into agronomic trait innovations of Sesamum species.</title>
        <authorList>
            <person name="Miao H."/>
            <person name="Wang L."/>
            <person name="Qu L."/>
            <person name="Liu H."/>
            <person name="Sun Y."/>
            <person name="Le M."/>
            <person name="Wang Q."/>
            <person name="Wei S."/>
            <person name="Zheng Y."/>
            <person name="Lin W."/>
            <person name="Duan Y."/>
            <person name="Cao H."/>
            <person name="Xiong S."/>
            <person name="Wang X."/>
            <person name="Wei L."/>
            <person name="Li C."/>
            <person name="Ma Q."/>
            <person name="Ju M."/>
            <person name="Zhao R."/>
            <person name="Li G."/>
            <person name="Mu C."/>
            <person name="Tian Q."/>
            <person name="Mei H."/>
            <person name="Zhang T."/>
            <person name="Gao T."/>
            <person name="Zhang H."/>
        </authorList>
    </citation>
    <scope>NUCLEOTIDE SEQUENCE</scope>
    <source>
        <strain evidence="3">3651</strain>
    </source>
</reference>
<accession>A0AAE1Y837</accession>